<accession>A0ABQ9HEI3</accession>
<comment type="caution">
    <text evidence="2">The sequence shown here is derived from an EMBL/GenBank/DDBJ whole genome shotgun (WGS) entry which is preliminary data.</text>
</comment>
<sequence>MFPGTANHHNHTAFSTAITQSQSAVHWWAWLLGLGTRPRPSERVLDSGAHLTVALQGAHLHIFAFGAQKLRSSKVYTAALIKCSIATTRKVLNWRAISSLRCVYLWDFKSNNAVILLGEITAPLLRGQKQKWVAERLACSPPTKAIRVQSPAGSLRIFACGNRAGRCRWSTGFLGDLPFPPPFHSGDAPYSPQSPLSALKTSTFQPVSSSDNNIRPRNSMQMAEWAVAGESSGRCSSFWGGGDALATSAHQFLPSTFPLQRVVTALPPAPISSTRASRCPLPPPLERVIRRVYLWTWADGKGGGGRLRGGVKDVVMFYDDDQNTRGGDGGREQPFDTCAQNNRSADPRYWHDKATDALRVATFLSLRSPRAAYMAFFYFTRPVVGNSPSPTTLHSAHAKPAPAVHLRKHARGTQN</sequence>
<evidence type="ECO:0000256" key="1">
    <source>
        <dbReference type="SAM" id="MobiDB-lite"/>
    </source>
</evidence>
<dbReference type="Proteomes" id="UP001159363">
    <property type="component" value="Chromosome 4"/>
</dbReference>
<name>A0ABQ9HEI3_9NEOP</name>
<keyword evidence="3" id="KW-1185">Reference proteome</keyword>
<feature type="compositionally biased region" description="Basic residues" evidence="1">
    <location>
        <begin position="405"/>
        <end position="415"/>
    </location>
</feature>
<evidence type="ECO:0000313" key="2">
    <source>
        <dbReference type="EMBL" id="KAJ8882736.1"/>
    </source>
</evidence>
<feature type="region of interest" description="Disordered" evidence="1">
    <location>
        <begin position="388"/>
        <end position="415"/>
    </location>
</feature>
<reference evidence="2 3" key="1">
    <citation type="submission" date="2023-02" db="EMBL/GenBank/DDBJ databases">
        <title>LHISI_Scaffold_Assembly.</title>
        <authorList>
            <person name="Stuart O.P."/>
            <person name="Cleave R."/>
            <person name="Magrath M.J.L."/>
            <person name="Mikheyev A.S."/>
        </authorList>
    </citation>
    <scope>NUCLEOTIDE SEQUENCE [LARGE SCALE GENOMIC DNA]</scope>
    <source>
        <strain evidence="2">Daus_M_001</strain>
        <tissue evidence="2">Leg muscle</tissue>
    </source>
</reference>
<dbReference type="EMBL" id="JARBHB010000005">
    <property type="protein sequence ID" value="KAJ8882736.1"/>
    <property type="molecule type" value="Genomic_DNA"/>
</dbReference>
<evidence type="ECO:0000313" key="3">
    <source>
        <dbReference type="Proteomes" id="UP001159363"/>
    </source>
</evidence>
<gene>
    <name evidence="2" type="ORF">PR048_014549</name>
</gene>
<proteinExistence type="predicted"/>
<organism evidence="2 3">
    <name type="scientific">Dryococelus australis</name>
    <dbReference type="NCBI Taxonomy" id="614101"/>
    <lineage>
        <taxon>Eukaryota</taxon>
        <taxon>Metazoa</taxon>
        <taxon>Ecdysozoa</taxon>
        <taxon>Arthropoda</taxon>
        <taxon>Hexapoda</taxon>
        <taxon>Insecta</taxon>
        <taxon>Pterygota</taxon>
        <taxon>Neoptera</taxon>
        <taxon>Polyneoptera</taxon>
        <taxon>Phasmatodea</taxon>
        <taxon>Verophasmatodea</taxon>
        <taxon>Anareolatae</taxon>
        <taxon>Phasmatidae</taxon>
        <taxon>Eurycanthinae</taxon>
        <taxon>Dryococelus</taxon>
    </lineage>
</organism>
<protein>
    <submittedName>
        <fullName evidence="2">Uncharacterized protein</fullName>
    </submittedName>
</protein>